<gene>
    <name evidence="1" type="ORF">OG469_03955</name>
</gene>
<dbReference type="EMBL" id="CP108482">
    <property type="protein sequence ID" value="WUS54737.1"/>
    <property type="molecule type" value="Genomic_DNA"/>
</dbReference>
<organism evidence="1 2">
    <name type="scientific">Kitasatospora herbaricolor</name>
    <dbReference type="NCBI Taxonomy" id="68217"/>
    <lineage>
        <taxon>Bacteria</taxon>
        <taxon>Bacillati</taxon>
        <taxon>Actinomycetota</taxon>
        <taxon>Actinomycetes</taxon>
        <taxon>Kitasatosporales</taxon>
        <taxon>Streptomycetaceae</taxon>
        <taxon>Kitasatospora</taxon>
    </lineage>
</organism>
<sequence length="40" mass="4249">MGESIRAGMPGIDTLTVDDGGRVTYWMTASGPALRFIMSS</sequence>
<dbReference type="RefSeq" id="WP_329500728.1">
    <property type="nucleotide sequence ID" value="NZ_CP108460.1"/>
</dbReference>
<dbReference type="Proteomes" id="UP001432014">
    <property type="component" value="Chromosome"/>
</dbReference>
<evidence type="ECO:0000313" key="1">
    <source>
        <dbReference type="EMBL" id="WUS54737.1"/>
    </source>
</evidence>
<proteinExistence type="predicted"/>
<name>A0ABZ1W1N4_9ACTN</name>
<keyword evidence="2" id="KW-1185">Reference proteome</keyword>
<evidence type="ECO:0000313" key="2">
    <source>
        <dbReference type="Proteomes" id="UP001432014"/>
    </source>
</evidence>
<accession>A0ABZ1W1N4</accession>
<protein>
    <submittedName>
        <fullName evidence="1">Uncharacterized protein</fullName>
    </submittedName>
</protein>
<reference evidence="1 2" key="1">
    <citation type="submission" date="2022-10" db="EMBL/GenBank/DDBJ databases">
        <title>The complete genomes of actinobacterial strains from the NBC collection.</title>
        <authorList>
            <person name="Joergensen T.S."/>
            <person name="Alvarez Arevalo M."/>
            <person name="Sterndorff E.B."/>
            <person name="Faurdal D."/>
            <person name="Vuksanovic O."/>
            <person name="Mourched A.-S."/>
            <person name="Charusanti P."/>
            <person name="Shaw S."/>
            <person name="Blin K."/>
            <person name="Weber T."/>
        </authorList>
    </citation>
    <scope>NUCLEOTIDE SEQUENCE [LARGE SCALE GENOMIC DNA]</scope>
    <source>
        <strain evidence="1 2">NBC_01247</strain>
    </source>
</reference>